<sequence length="208" mass="23597">MATPQEKTFILLPPAPVDIGKAHCRVSKIILEKRNIVEGQWVRLDSGEASAIDVNLIIRFKYVDEENVEERQFLDFGFVWNNGSEIVRRQTMRSMLKGMPVCKGFVISDQRSCLEIEILDVSPSDTLSFFTKDTNINLFDKENVNANLSNMDDLDSITSSLEAMKLNENSSNEAIPGLEQAYKALYEVVSYPLLYPDLIQQLNIECPK</sequence>
<comment type="caution">
    <text evidence="1">The sequence shown here is derived from an EMBL/GenBank/DDBJ whole genome shotgun (WGS) entry which is preliminary data.</text>
</comment>
<gene>
    <name evidence="1" type="ORF">AMORRO_LOCUS11374</name>
</gene>
<reference evidence="1" key="1">
    <citation type="submission" date="2021-06" db="EMBL/GenBank/DDBJ databases">
        <authorList>
            <person name="Kallberg Y."/>
            <person name="Tangrot J."/>
            <person name="Rosling A."/>
        </authorList>
    </citation>
    <scope>NUCLEOTIDE SEQUENCE</scope>
    <source>
        <strain evidence="1">CL551</strain>
    </source>
</reference>
<dbReference type="EMBL" id="CAJVPV010014301">
    <property type="protein sequence ID" value="CAG8683868.1"/>
    <property type="molecule type" value="Genomic_DNA"/>
</dbReference>
<evidence type="ECO:0000313" key="2">
    <source>
        <dbReference type="Proteomes" id="UP000789342"/>
    </source>
</evidence>
<dbReference type="Proteomes" id="UP000789342">
    <property type="component" value="Unassembled WGS sequence"/>
</dbReference>
<name>A0A9N9ELP3_9GLOM</name>
<evidence type="ECO:0000313" key="1">
    <source>
        <dbReference type="EMBL" id="CAG8683868.1"/>
    </source>
</evidence>
<keyword evidence="2" id="KW-1185">Reference proteome</keyword>
<dbReference type="AlphaFoldDB" id="A0A9N9ELP3"/>
<proteinExistence type="predicted"/>
<accession>A0A9N9ELP3</accession>
<dbReference type="OrthoDB" id="10566699at2759"/>
<organism evidence="1 2">
    <name type="scientific">Acaulospora morrowiae</name>
    <dbReference type="NCBI Taxonomy" id="94023"/>
    <lineage>
        <taxon>Eukaryota</taxon>
        <taxon>Fungi</taxon>
        <taxon>Fungi incertae sedis</taxon>
        <taxon>Mucoromycota</taxon>
        <taxon>Glomeromycotina</taxon>
        <taxon>Glomeromycetes</taxon>
        <taxon>Diversisporales</taxon>
        <taxon>Acaulosporaceae</taxon>
        <taxon>Acaulospora</taxon>
    </lineage>
</organism>
<feature type="non-terminal residue" evidence="1">
    <location>
        <position position="208"/>
    </location>
</feature>
<protein>
    <submittedName>
        <fullName evidence="1">7029_t:CDS:1</fullName>
    </submittedName>
</protein>